<dbReference type="AlphaFoldDB" id="A0AAU9NU55"/>
<sequence>MHHERSLCFLHCNSSKSTNGRFGKHRLKSSVQTLVTEGVDCKRASSLLPSCCTDMPKYTTDRSGIQGHDLLQEKQTQLAVSFEKHTQFVHLSYCVNR</sequence>
<accession>A0AAU9NU55</accession>
<comment type="caution">
    <text evidence="1">The sequence shown here is derived from an EMBL/GenBank/DDBJ whole genome shotgun (WGS) entry which is preliminary data.</text>
</comment>
<proteinExistence type="predicted"/>
<protein>
    <submittedName>
        <fullName evidence="1">Uncharacterized protein</fullName>
    </submittedName>
</protein>
<name>A0AAU9NU55_9ASTR</name>
<keyword evidence="2" id="KW-1185">Reference proteome</keyword>
<reference evidence="1 2" key="1">
    <citation type="submission" date="2022-01" db="EMBL/GenBank/DDBJ databases">
        <authorList>
            <person name="Xiong W."/>
            <person name="Schranz E."/>
        </authorList>
    </citation>
    <scope>NUCLEOTIDE SEQUENCE [LARGE SCALE GENOMIC DNA]</scope>
</reference>
<organism evidence="1 2">
    <name type="scientific">Lactuca virosa</name>
    <dbReference type="NCBI Taxonomy" id="75947"/>
    <lineage>
        <taxon>Eukaryota</taxon>
        <taxon>Viridiplantae</taxon>
        <taxon>Streptophyta</taxon>
        <taxon>Embryophyta</taxon>
        <taxon>Tracheophyta</taxon>
        <taxon>Spermatophyta</taxon>
        <taxon>Magnoliopsida</taxon>
        <taxon>eudicotyledons</taxon>
        <taxon>Gunneridae</taxon>
        <taxon>Pentapetalae</taxon>
        <taxon>asterids</taxon>
        <taxon>campanulids</taxon>
        <taxon>Asterales</taxon>
        <taxon>Asteraceae</taxon>
        <taxon>Cichorioideae</taxon>
        <taxon>Cichorieae</taxon>
        <taxon>Lactucinae</taxon>
        <taxon>Lactuca</taxon>
    </lineage>
</organism>
<dbReference type="Proteomes" id="UP001157418">
    <property type="component" value="Unassembled WGS sequence"/>
</dbReference>
<gene>
    <name evidence="1" type="ORF">LVIROSA_LOCUS27391</name>
</gene>
<evidence type="ECO:0000313" key="2">
    <source>
        <dbReference type="Proteomes" id="UP001157418"/>
    </source>
</evidence>
<evidence type="ECO:0000313" key="1">
    <source>
        <dbReference type="EMBL" id="CAH1441320.1"/>
    </source>
</evidence>
<dbReference type="EMBL" id="CAKMRJ010005412">
    <property type="protein sequence ID" value="CAH1441320.1"/>
    <property type="molecule type" value="Genomic_DNA"/>
</dbReference>